<feature type="transmembrane region" description="Helical" evidence="18">
    <location>
        <begin position="20"/>
        <end position="39"/>
    </location>
</feature>
<feature type="domain" description="Histidine kinase" evidence="19">
    <location>
        <begin position="327"/>
        <end position="429"/>
    </location>
</feature>
<keyword evidence="10 20" id="KW-0418">Kinase</keyword>
<name>A0ABN3Y9M1_9ACTN</name>
<proteinExistence type="predicted"/>
<dbReference type="Pfam" id="PF07730">
    <property type="entry name" value="HisKA_3"/>
    <property type="match status" value="1"/>
</dbReference>
<feature type="transmembrane region" description="Helical" evidence="18">
    <location>
        <begin position="146"/>
        <end position="168"/>
    </location>
</feature>
<keyword evidence="9" id="KW-0479">Metal-binding</keyword>
<comment type="caution">
    <text evidence="20">The sequence shown here is derived from an EMBL/GenBank/DDBJ whole genome shotgun (WGS) entry which is preliminary data.</text>
</comment>
<evidence type="ECO:0000259" key="19">
    <source>
        <dbReference type="PROSITE" id="PS50109"/>
    </source>
</evidence>
<keyword evidence="8" id="KW-0808">Transferase</keyword>
<dbReference type="PIRSF" id="PIRSF037434">
    <property type="entry name" value="STHK_ChrS"/>
    <property type="match status" value="1"/>
</dbReference>
<dbReference type="PANTHER" id="PTHR24421">
    <property type="entry name" value="NITRATE/NITRITE SENSOR PROTEIN NARX-RELATED"/>
    <property type="match status" value="1"/>
</dbReference>
<dbReference type="PROSITE" id="PS50109">
    <property type="entry name" value="HIS_KIN"/>
    <property type="match status" value="1"/>
</dbReference>
<comment type="catalytic activity">
    <reaction evidence="1">
        <text>ATP + protein L-histidine = ADP + protein N-phospho-L-histidine.</text>
        <dbReference type="EC" id="2.7.13.3"/>
    </reaction>
</comment>
<dbReference type="InterPro" id="IPR004358">
    <property type="entry name" value="Sig_transdc_His_kin-like_C"/>
</dbReference>
<keyword evidence="18" id="KW-0812">Transmembrane</keyword>
<evidence type="ECO:0000256" key="12">
    <source>
        <dbReference type="ARBA" id="ARBA00023012"/>
    </source>
</evidence>
<dbReference type="Gene3D" id="1.20.5.1930">
    <property type="match status" value="1"/>
</dbReference>
<evidence type="ECO:0000256" key="2">
    <source>
        <dbReference type="ARBA" id="ARBA00001966"/>
    </source>
</evidence>
<evidence type="ECO:0000256" key="17">
    <source>
        <dbReference type="SAM" id="MobiDB-lite"/>
    </source>
</evidence>
<evidence type="ECO:0000256" key="5">
    <source>
        <dbReference type="ARBA" id="ARBA00017322"/>
    </source>
</evidence>
<evidence type="ECO:0000256" key="6">
    <source>
        <dbReference type="ARBA" id="ARBA00022485"/>
    </source>
</evidence>
<dbReference type="SMART" id="SM00387">
    <property type="entry name" value="HATPase_c"/>
    <property type="match status" value="1"/>
</dbReference>
<evidence type="ECO:0000256" key="11">
    <source>
        <dbReference type="ARBA" id="ARBA00023004"/>
    </source>
</evidence>
<dbReference type="Proteomes" id="UP001499930">
    <property type="component" value="Unassembled WGS sequence"/>
</dbReference>
<dbReference type="RefSeq" id="WP_344897663.1">
    <property type="nucleotide sequence ID" value="NZ_BAAAWD010000010.1"/>
</dbReference>
<evidence type="ECO:0000313" key="20">
    <source>
        <dbReference type="EMBL" id="GAA3013664.1"/>
    </source>
</evidence>
<evidence type="ECO:0000256" key="15">
    <source>
        <dbReference type="ARBA" id="ARBA00030800"/>
    </source>
</evidence>
<dbReference type="EMBL" id="BAAAWD010000010">
    <property type="protein sequence ID" value="GAA3013664.1"/>
    <property type="molecule type" value="Genomic_DNA"/>
</dbReference>
<evidence type="ECO:0000256" key="8">
    <source>
        <dbReference type="ARBA" id="ARBA00022679"/>
    </source>
</evidence>
<keyword evidence="21" id="KW-1185">Reference proteome</keyword>
<evidence type="ECO:0000256" key="18">
    <source>
        <dbReference type="SAM" id="Phobius"/>
    </source>
</evidence>
<dbReference type="Gene3D" id="3.30.565.10">
    <property type="entry name" value="Histidine kinase-like ATPase, C-terminal domain"/>
    <property type="match status" value="1"/>
</dbReference>
<dbReference type="PANTHER" id="PTHR24421:SF62">
    <property type="entry name" value="SENSORY TRANSDUCTION HISTIDINE KINASE"/>
    <property type="match status" value="1"/>
</dbReference>
<keyword evidence="7" id="KW-0963">Cytoplasm</keyword>
<feature type="coiled-coil region" evidence="16">
    <location>
        <begin position="168"/>
        <end position="198"/>
    </location>
</feature>
<dbReference type="Pfam" id="PF02518">
    <property type="entry name" value="HATPase_c"/>
    <property type="match status" value="1"/>
</dbReference>
<comment type="cofactor">
    <cofactor evidence="2">
        <name>[4Fe-4S] cluster</name>
        <dbReference type="ChEBI" id="CHEBI:49883"/>
    </cofactor>
</comment>
<dbReference type="SUPFAM" id="SSF55874">
    <property type="entry name" value="ATPase domain of HSP90 chaperone/DNA topoisomerase II/histidine kinase"/>
    <property type="match status" value="1"/>
</dbReference>
<evidence type="ECO:0000256" key="4">
    <source>
        <dbReference type="ARBA" id="ARBA00012438"/>
    </source>
</evidence>
<comment type="function">
    <text evidence="14">Member of the two-component regulatory system NreB/NreC involved in the control of dissimilatory nitrate/nitrite reduction in response to oxygen. NreB functions as a direct oxygen sensor histidine kinase which is autophosphorylated, in the absence of oxygen, probably at the conserved histidine residue, and transfers its phosphate group probably to a conserved aspartate residue of NreC. NreB/NreC activates the expression of the nitrate (narGHJI) and nitrite (nir) reductase operons, as well as the putative nitrate transporter gene narT.</text>
</comment>
<protein>
    <recommendedName>
        <fullName evidence="5">Oxygen sensor histidine kinase NreB</fullName>
        <ecNumber evidence="4">2.7.13.3</ecNumber>
    </recommendedName>
    <alternativeName>
        <fullName evidence="15">Nitrogen regulation protein B</fullName>
    </alternativeName>
</protein>
<evidence type="ECO:0000256" key="7">
    <source>
        <dbReference type="ARBA" id="ARBA00022490"/>
    </source>
</evidence>
<evidence type="ECO:0000256" key="10">
    <source>
        <dbReference type="ARBA" id="ARBA00022777"/>
    </source>
</evidence>
<dbReference type="InterPro" id="IPR005467">
    <property type="entry name" value="His_kinase_dom"/>
</dbReference>
<keyword evidence="18" id="KW-1133">Transmembrane helix</keyword>
<evidence type="ECO:0000256" key="3">
    <source>
        <dbReference type="ARBA" id="ARBA00004496"/>
    </source>
</evidence>
<keyword evidence="12" id="KW-0902">Two-component regulatory system</keyword>
<reference evidence="20 21" key="1">
    <citation type="journal article" date="2019" name="Int. J. Syst. Evol. Microbiol.">
        <title>The Global Catalogue of Microorganisms (GCM) 10K type strain sequencing project: providing services to taxonomists for standard genome sequencing and annotation.</title>
        <authorList>
            <consortium name="The Broad Institute Genomics Platform"/>
            <consortium name="The Broad Institute Genome Sequencing Center for Infectious Disease"/>
            <person name="Wu L."/>
            <person name="Ma J."/>
        </authorList>
    </citation>
    <scope>NUCLEOTIDE SEQUENCE [LARGE SCALE GENOMIC DNA]</scope>
    <source>
        <strain evidence="20 21">JCM 3106</strain>
    </source>
</reference>
<evidence type="ECO:0000256" key="16">
    <source>
        <dbReference type="SAM" id="Coils"/>
    </source>
</evidence>
<keyword evidence="6" id="KW-0004">4Fe-4S</keyword>
<comment type="subcellular location">
    <subcellularLocation>
        <location evidence="3">Cytoplasm</location>
    </subcellularLocation>
</comment>
<accession>A0ABN3Y9M1</accession>
<keyword evidence="13" id="KW-0411">Iron-sulfur</keyword>
<feature type="region of interest" description="Disordered" evidence="17">
    <location>
        <begin position="369"/>
        <end position="393"/>
    </location>
</feature>
<evidence type="ECO:0000256" key="13">
    <source>
        <dbReference type="ARBA" id="ARBA00023014"/>
    </source>
</evidence>
<keyword evidence="11" id="KW-0408">Iron</keyword>
<sequence>MSRQRRPEYRRPAGTRPPFLLVTAVPYTLLAALAVLKTVRELGAGGSPLIDLGLCGLAAAWMLGMFTLRPDRWERPRLMAVFFAGILVITAVLVVRDPAFGLLTPVPYIYAFTVLRWPWRLLGVAAVAVVAGAAQASSVDRTTTSGLVLSAAIVVANVVLMGGTAWVLRLAEREEEQREQALAELSRTNRLLEATLAENAGLHAQLLAQAREAGILDERQRMAREIHDTLAQGLTGIIAQLQAAEQMHEVPEQWRRPFGAVKTLARESLAEARRSVDALRPEPLETSRLSDALADVADRWSKLHGIAVRVTTTGTVRPMAPEAEFALLRTAQEALANVARHAHATRAGVTLSYLEHEVALDVRDDGRGFDLAGPEAGTAADGKPNPPSRDGGFGLTIMRQRIEGLSGSLRIESEPGAGTGISACLPFLPAGSLT</sequence>
<evidence type="ECO:0000313" key="21">
    <source>
        <dbReference type="Proteomes" id="UP001499930"/>
    </source>
</evidence>
<dbReference type="GO" id="GO:0016301">
    <property type="term" value="F:kinase activity"/>
    <property type="evidence" value="ECO:0007669"/>
    <property type="project" value="UniProtKB-KW"/>
</dbReference>
<feature type="transmembrane region" description="Helical" evidence="18">
    <location>
        <begin position="108"/>
        <end position="134"/>
    </location>
</feature>
<dbReference type="InterPro" id="IPR017205">
    <property type="entry name" value="Sig_transdc_His_kinase_ChrS"/>
</dbReference>
<dbReference type="InterPro" id="IPR036890">
    <property type="entry name" value="HATPase_C_sf"/>
</dbReference>
<keyword evidence="18" id="KW-0472">Membrane</keyword>
<feature type="transmembrane region" description="Helical" evidence="18">
    <location>
        <begin position="45"/>
        <end position="66"/>
    </location>
</feature>
<evidence type="ECO:0000256" key="14">
    <source>
        <dbReference type="ARBA" id="ARBA00024827"/>
    </source>
</evidence>
<evidence type="ECO:0000256" key="9">
    <source>
        <dbReference type="ARBA" id="ARBA00022723"/>
    </source>
</evidence>
<organism evidence="20 21">
    <name type="scientific">Streptosporangium longisporum</name>
    <dbReference type="NCBI Taxonomy" id="46187"/>
    <lineage>
        <taxon>Bacteria</taxon>
        <taxon>Bacillati</taxon>
        <taxon>Actinomycetota</taxon>
        <taxon>Actinomycetes</taxon>
        <taxon>Streptosporangiales</taxon>
        <taxon>Streptosporangiaceae</taxon>
        <taxon>Streptosporangium</taxon>
    </lineage>
</organism>
<feature type="transmembrane region" description="Helical" evidence="18">
    <location>
        <begin position="78"/>
        <end position="96"/>
    </location>
</feature>
<dbReference type="CDD" id="cd16917">
    <property type="entry name" value="HATPase_UhpB-NarQ-NarX-like"/>
    <property type="match status" value="1"/>
</dbReference>
<dbReference type="PRINTS" id="PR00344">
    <property type="entry name" value="BCTRLSENSOR"/>
</dbReference>
<dbReference type="EC" id="2.7.13.3" evidence="4"/>
<gene>
    <name evidence="20" type="ORF">GCM10017559_41120</name>
</gene>
<keyword evidence="16" id="KW-0175">Coiled coil</keyword>
<dbReference type="InterPro" id="IPR003594">
    <property type="entry name" value="HATPase_dom"/>
</dbReference>
<evidence type="ECO:0000256" key="1">
    <source>
        <dbReference type="ARBA" id="ARBA00000085"/>
    </source>
</evidence>
<dbReference type="InterPro" id="IPR011712">
    <property type="entry name" value="Sig_transdc_His_kin_sub3_dim/P"/>
</dbReference>
<dbReference type="InterPro" id="IPR050482">
    <property type="entry name" value="Sensor_HK_TwoCompSys"/>
</dbReference>